<evidence type="ECO:0000313" key="2">
    <source>
        <dbReference type="Proteomes" id="UP001066276"/>
    </source>
</evidence>
<dbReference type="PANTHER" id="PTHR11505">
    <property type="entry name" value="L1 TRANSPOSABLE ELEMENT-RELATED"/>
    <property type="match status" value="1"/>
</dbReference>
<dbReference type="AlphaFoldDB" id="A0AAV7VX29"/>
<dbReference type="Gene3D" id="3.30.250.20">
    <property type="entry name" value="L1 transposable element, C-terminal domain"/>
    <property type="match status" value="1"/>
</dbReference>
<name>A0AAV7VX29_PLEWA</name>
<evidence type="ECO:0000313" key="1">
    <source>
        <dbReference type="EMBL" id="KAJ1204564.1"/>
    </source>
</evidence>
<comment type="caution">
    <text evidence="1">The sequence shown here is derived from an EMBL/GenBank/DDBJ whole genome shotgun (WGS) entry which is preliminary data.</text>
</comment>
<dbReference type="InterPro" id="IPR042566">
    <property type="entry name" value="L1_C"/>
</dbReference>
<reference evidence="1" key="1">
    <citation type="journal article" date="2022" name="bioRxiv">
        <title>Sequencing and chromosome-scale assembly of the giantPleurodeles waltlgenome.</title>
        <authorList>
            <person name="Brown T."/>
            <person name="Elewa A."/>
            <person name="Iarovenko S."/>
            <person name="Subramanian E."/>
            <person name="Araus A.J."/>
            <person name="Petzold A."/>
            <person name="Susuki M."/>
            <person name="Suzuki K.-i.T."/>
            <person name="Hayashi T."/>
            <person name="Toyoda A."/>
            <person name="Oliveira C."/>
            <person name="Osipova E."/>
            <person name="Leigh N.D."/>
            <person name="Simon A."/>
            <person name="Yun M.H."/>
        </authorList>
    </citation>
    <scope>NUCLEOTIDE SEQUENCE</scope>
    <source>
        <strain evidence="1">20211129_DDA</strain>
        <tissue evidence="1">Liver</tissue>
    </source>
</reference>
<sequence>MRPFFYIYMVRYAHHSLAPRPVPRAKPHPIFARLLNYRDRNVALCQTRELHVLPHKGTELSIFPDFTKQVQEAQRELFVAKIKLKELNMEYAKLYLARLLVQIDGKAKICNNLKTLQKFLKQHAAMEAVATL</sequence>
<accession>A0AAV7VX29</accession>
<proteinExistence type="predicted"/>
<keyword evidence="2" id="KW-1185">Reference proteome</keyword>
<dbReference type="EMBL" id="JANPWB010000002">
    <property type="protein sequence ID" value="KAJ1204564.1"/>
    <property type="molecule type" value="Genomic_DNA"/>
</dbReference>
<protein>
    <submittedName>
        <fullName evidence="1">Uncharacterized protein</fullName>
    </submittedName>
</protein>
<dbReference type="Proteomes" id="UP001066276">
    <property type="component" value="Chromosome 1_2"/>
</dbReference>
<gene>
    <name evidence="1" type="ORF">NDU88_000010</name>
</gene>
<dbReference type="InterPro" id="IPR004244">
    <property type="entry name" value="Transposase_22"/>
</dbReference>
<organism evidence="1 2">
    <name type="scientific">Pleurodeles waltl</name>
    <name type="common">Iberian ribbed newt</name>
    <dbReference type="NCBI Taxonomy" id="8319"/>
    <lineage>
        <taxon>Eukaryota</taxon>
        <taxon>Metazoa</taxon>
        <taxon>Chordata</taxon>
        <taxon>Craniata</taxon>
        <taxon>Vertebrata</taxon>
        <taxon>Euteleostomi</taxon>
        <taxon>Amphibia</taxon>
        <taxon>Batrachia</taxon>
        <taxon>Caudata</taxon>
        <taxon>Salamandroidea</taxon>
        <taxon>Salamandridae</taxon>
        <taxon>Pleurodelinae</taxon>
        <taxon>Pleurodeles</taxon>
    </lineage>
</organism>
<dbReference type="Gene3D" id="3.30.70.1820">
    <property type="entry name" value="L1 transposable element, RRM domain"/>
    <property type="match status" value="1"/>
</dbReference>